<keyword evidence="4 5" id="KW-0472">Membrane</keyword>
<proteinExistence type="predicted"/>
<organism evidence="7 8">
    <name type="scientific">Affinibrenneria salicis</name>
    <dbReference type="NCBI Taxonomy" id="2590031"/>
    <lineage>
        <taxon>Bacteria</taxon>
        <taxon>Pseudomonadati</taxon>
        <taxon>Pseudomonadota</taxon>
        <taxon>Gammaproteobacteria</taxon>
        <taxon>Enterobacterales</taxon>
        <taxon>Pectobacteriaceae</taxon>
        <taxon>Affinibrenneria</taxon>
    </lineage>
</organism>
<feature type="transmembrane region" description="Helical" evidence="5">
    <location>
        <begin position="55"/>
        <end position="77"/>
    </location>
</feature>
<sequence length="387" mass="39311">MQTLLSGANVPTTRPGRAAQMATRAAFFVAGFGMAAWAPLIPLVKMRLGINDAELGLLLLSLGSGSLLSMPLTGILASRLGCRIVILLSAALLCLSLPALTLADSVALMVPVLLLFGAAIGTLDVSMNIQAVVVEQASGRAMMSGFHGFFSIGGIAGAGGISALLWLGLSPLTSTLIVAALIVVLLLLIQRHLLSAAGESDAGPLLVMPRGWVMFIGLLCFIMFLAEGAVLDWGALFLTAQRGLTSAQAGIGYAAFSVAMTLGRLTGDRLIDRLGRYAVMMSGSLCAALGLAVAISFSSAVMSVIGFLMIGLGASNVVPILFNAAGNQKAMPASLAIASITTVGYAGILVGPTLLGLIAQAASLSVAFGCVAALLLIVTASARAITR</sequence>
<reference evidence="7 8" key="1">
    <citation type="submission" date="2019-09" db="EMBL/GenBank/DDBJ databases">
        <authorList>
            <person name="Li Y."/>
        </authorList>
    </citation>
    <scope>NUCLEOTIDE SEQUENCE [LARGE SCALE GENOMIC DNA]</scope>
    <source>
        <strain evidence="7 8">L3-3HA</strain>
    </source>
</reference>
<feature type="transmembrane region" description="Helical" evidence="5">
    <location>
        <begin position="211"/>
        <end position="231"/>
    </location>
</feature>
<dbReference type="InterPro" id="IPR036259">
    <property type="entry name" value="MFS_trans_sf"/>
</dbReference>
<evidence type="ECO:0000256" key="1">
    <source>
        <dbReference type="ARBA" id="ARBA00004141"/>
    </source>
</evidence>
<accession>A0A5J5G0G1</accession>
<feature type="transmembrane region" description="Helical" evidence="5">
    <location>
        <begin position="364"/>
        <end position="385"/>
    </location>
</feature>
<dbReference type="FunFam" id="1.20.1250.20:FF:000438">
    <property type="entry name" value="Major facilitator transporter"/>
    <property type="match status" value="1"/>
</dbReference>
<evidence type="ECO:0000313" key="7">
    <source>
        <dbReference type="EMBL" id="KAA9000009.1"/>
    </source>
</evidence>
<dbReference type="CDD" id="cd17393">
    <property type="entry name" value="MFS_MosC_like"/>
    <property type="match status" value="1"/>
</dbReference>
<dbReference type="AlphaFoldDB" id="A0A5J5G0G1"/>
<comment type="subcellular location">
    <subcellularLocation>
        <location evidence="1">Membrane</location>
        <topology evidence="1">Multi-pass membrane protein</topology>
    </subcellularLocation>
</comment>
<feature type="transmembrane region" description="Helical" evidence="5">
    <location>
        <begin position="334"/>
        <end position="358"/>
    </location>
</feature>
<gene>
    <name evidence="7" type="ORF">FJU30_12035</name>
</gene>
<feature type="transmembrane region" description="Helical" evidence="5">
    <location>
        <begin position="21"/>
        <end position="43"/>
    </location>
</feature>
<dbReference type="RefSeq" id="WP_150435208.1">
    <property type="nucleotide sequence ID" value="NZ_VYKJ01000005.1"/>
</dbReference>
<feature type="transmembrane region" description="Helical" evidence="5">
    <location>
        <begin position="172"/>
        <end position="190"/>
    </location>
</feature>
<evidence type="ECO:0000256" key="3">
    <source>
        <dbReference type="ARBA" id="ARBA00022989"/>
    </source>
</evidence>
<feature type="transmembrane region" description="Helical" evidence="5">
    <location>
        <begin position="146"/>
        <end position="166"/>
    </location>
</feature>
<comment type="caution">
    <text evidence="7">The sequence shown here is derived from an EMBL/GenBank/DDBJ whole genome shotgun (WGS) entry which is preliminary data.</text>
</comment>
<evidence type="ECO:0000256" key="2">
    <source>
        <dbReference type="ARBA" id="ARBA00022692"/>
    </source>
</evidence>
<dbReference type="PANTHER" id="PTHR23514:SF13">
    <property type="entry name" value="INNER MEMBRANE PROTEIN YBJJ"/>
    <property type="match status" value="1"/>
</dbReference>
<feature type="domain" description="Major facilitator superfamily (MFS) profile" evidence="6">
    <location>
        <begin position="19"/>
        <end position="387"/>
    </location>
</feature>
<evidence type="ECO:0000259" key="6">
    <source>
        <dbReference type="PROSITE" id="PS50850"/>
    </source>
</evidence>
<dbReference type="Proteomes" id="UP000335415">
    <property type="component" value="Unassembled WGS sequence"/>
</dbReference>
<keyword evidence="8" id="KW-1185">Reference proteome</keyword>
<dbReference type="Pfam" id="PF07690">
    <property type="entry name" value="MFS_1"/>
    <property type="match status" value="1"/>
</dbReference>
<dbReference type="EMBL" id="VYKJ01000005">
    <property type="protein sequence ID" value="KAA9000009.1"/>
    <property type="molecule type" value="Genomic_DNA"/>
</dbReference>
<dbReference type="PROSITE" id="PS50850">
    <property type="entry name" value="MFS"/>
    <property type="match status" value="1"/>
</dbReference>
<feature type="transmembrane region" description="Helical" evidence="5">
    <location>
        <begin position="243"/>
        <end position="262"/>
    </location>
</feature>
<feature type="transmembrane region" description="Helical" evidence="5">
    <location>
        <begin position="301"/>
        <end position="322"/>
    </location>
</feature>
<feature type="transmembrane region" description="Helical" evidence="5">
    <location>
        <begin position="109"/>
        <end position="134"/>
    </location>
</feature>
<protein>
    <submittedName>
        <fullName evidence="7">MFS transporter</fullName>
    </submittedName>
</protein>
<dbReference type="SUPFAM" id="SSF103473">
    <property type="entry name" value="MFS general substrate transporter"/>
    <property type="match status" value="1"/>
</dbReference>
<evidence type="ECO:0000313" key="8">
    <source>
        <dbReference type="Proteomes" id="UP000335415"/>
    </source>
</evidence>
<dbReference type="PANTHER" id="PTHR23514">
    <property type="entry name" value="BYPASS OF STOP CODON PROTEIN 6"/>
    <property type="match status" value="1"/>
</dbReference>
<dbReference type="Gene3D" id="1.20.1250.20">
    <property type="entry name" value="MFS general substrate transporter like domains"/>
    <property type="match status" value="2"/>
</dbReference>
<dbReference type="InterPro" id="IPR011701">
    <property type="entry name" value="MFS"/>
</dbReference>
<evidence type="ECO:0000256" key="5">
    <source>
        <dbReference type="SAM" id="Phobius"/>
    </source>
</evidence>
<feature type="transmembrane region" description="Helical" evidence="5">
    <location>
        <begin position="274"/>
        <end position="295"/>
    </location>
</feature>
<keyword evidence="2 5" id="KW-0812">Transmembrane</keyword>
<dbReference type="InterPro" id="IPR051788">
    <property type="entry name" value="MFS_Transporter"/>
</dbReference>
<dbReference type="GO" id="GO:0016020">
    <property type="term" value="C:membrane"/>
    <property type="evidence" value="ECO:0007669"/>
    <property type="project" value="UniProtKB-SubCell"/>
</dbReference>
<dbReference type="InterPro" id="IPR020846">
    <property type="entry name" value="MFS_dom"/>
</dbReference>
<keyword evidence="3 5" id="KW-1133">Transmembrane helix</keyword>
<evidence type="ECO:0000256" key="4">
    <source>
        <dbReference type="ARBA" id="ARBA00023136"/>
    </source>
</evidence>
<dbReference type="OrthoDB" id="9810941at2"/>
<dbReference type="GO" id="GO:0022857">
    <property type="term" value="F:transmembrane transporter activity"/>
    <property type="evidence" value="ECO:0007669"/>
    <property type="project" value="InterPro"/>
</dbReference>
<name>A0A5J5G0G1_9GAMM</name>
<feature type="transmembrane region" description="Helical" evidence="5">
    <location>
        <begin position="84"/>
        <end position="103"/>
    </location>
</feature>